<evidence type="ECO:0000256" key="4">
    <source>
        <dbReference type="ARBA" id="ARBA00022777"/>
    </source>
</evidence>
<dbReference type="PANTHER" id="PTHR43065">
    <property type="entry name" value="SENSOR HISTIDINE KINASE"/>
    <property type="match status" value="1"/>
</dbReference>
<keyword evidence="4 8" id="KW-0418">Kinase</keyword>
<evidence type="ECO:0000256" key="6">
    <source>
        <dbReference type="ARBA" id="ARBA00023012"/>
    </source>
</evidence>
<evidence type="ECO:0000256" key="1">
    <source>
        <dbReference type="ARBA" id="ARBA00022553"/>
    </source>
</evidence>
<dbReference type="PANTHER" id="PTHR43065:SF10">
    <property type="entry name" value="PEROXIDE STRESS-ACTIVATED HISTIDINE KINASE MAK3"/>
    <property type="match status" value="1"/>
</dbReference>
<reference evidence="8" key="1">
    <citation type="submission" date="2019-08" db="EMBL/GenBank/DDBJ databases">
        <authorList>
            <person name="Kucharzyk K."/>
            <person name="Murdoch R.W."/>
            <person name="Higgins S."/>
            <person name="Loffler F."/>
        </authorList>
    </citation>
    <scope>NUCLEOTIDE SEQUENCE</scope>
</reference>
<evidence type="ECO:0000259" key="7">
    <source>
        <dbReference type="PROSITE" id="PS50109"/>
    </source>
</evidence>
<evidence type="ECO:0000313" key="8">
    <source>
        <dbReference type="EMBL" id="MPM36535.1"/>
    </source>
</evidence>
<dbReference type="GO" id="GO:0016301">
    <property type="term" value="F:kinase activity"/>
    <property type="evidence" value="ECO:0007669"/>
    <property type="project" value="UniProtKB-KW"/>
</dbReference>
<dbReference type="EMBL" id="VSSQ01007637">
    <property type="protein sequence ID" value="MPM36535.1"/>
    <property type="molecule type" value="Genomic_DNA"/>
</dbReference>
<dbReference type="Gene3D" id="3.30.565.10">
    <property type="entry name" value="Histidine kinase-like ATPase, C-terminal domain"/>
    <property type="match status" value="2"/>
</dbReference>
<protein>
    <submittedName>
        <fullName evidence="8">Adaptive-response sensory-kinase SasA</fullName>
        <ecNumber evidence="8">2.7.-.-</ecNumber>
    </submittedName>
</protein>
<dbReference type="InterPro" id="IPR036890">
    <property type="entry name" value="HATPase_C_sf"/>
</dbReference>
<organism evidence="8">
    <name type="scientific">bioreactor metagenome</name>
    <dbReference type="NCBI Taxonomy" id="1076179"/>
    <lineage>
        <taxon>unclassified sequences</taxon>
        <taxon>metagenomes</taxon>
        <taxon>ecological metagenomes</taxon>
    </lineage>
</organism>
<keyword evidence="2 8" id="KW-0808">Transferase</keyword>
<dbReference type="PRINTS" id="PR00344">
    <property type="entry name" value="BCTRLSENSOR"/>
</dbReference>
<keyword evidence="5" id="KW-0067">ATP-binding</keyword>
<dbReference type="EC" id="2.7.-.-" evidence="8"/>
<dbReference type="GO" id="GO:0005524">
    <property type="term" value="F:ATP binding"/>
    <property type="evidence" value="ECO:0007669"/>
    <property type="project" value="UniProtKB-KW"/>
</dbReference>
<name>A0A644Z6M2_9ZZZZ</name>
<dbReference type="SMART" id="SM00387">
    <property type="entry name" value="HATPase_c"/>
    <property type="match status" value="1"/>
</dbReference>
<evidence type="ECO:0000256" key="5">
    <source>
        <dbReference type="ARBA" id="ARBA00022840"/>
    </source>
</evidence>
<evidence type="ECO:0000256" key="3">
    <source>
        <dbReference type="ARBA" id="ARBA00022741"/>
    </source>
</evidence>
<dbReference type="InterPro" id="IPR003594">
    <property type="entry name" value="HATPase_dom"/>
</dbReference>
<accession>A0A644Z6M2</accession>
<dbReference type="GO" id="GO:0000160">
    <property type="term" value="P:phosphorelay signal transduction system"/>
    <property type="evidence" value="ECO:0007669"/>
    <property type="project" value="UniProtKB-KW"/>
</dbReference>
<sequence>MAQQREITMQFHPRAFAAFGSDLVTNDAVAVTELVKNCYDAYAYNATVVFGSSNDNEAYIEIIDDGLGMTQKVVEESWAVIATPYKKKNPTVVRDRKVRRVSGNKGLGRFSAARLGRYLEIITKSDTDICFSARIDWDAFTNSRSITDCKIMLSALNSSCFKENTGTIIRITGLYEKWTEEKIDELQNSLSRLISPFESISDFDILLVTPKHDEPIKIQPQKFIKNPTYCIKGIVDNGGDIHWEYSYSPRGVLADERTDSIPWNEAQKGFDALHLIDESVSSLYHCGPFSFEIRAWDLDVDSIGDVSDTFDIGRREIRGNIAQYKGLSIYRDKVLVLPKSDASKDWLGIDLRRVSSIGKRISTSQIVGMVNITSENNPGIKDTTDREKLVDTVEYKQFAKVLETIVYTLENLRDVDRKEEKPKNRPTLSDLIAPLSAVSLESRVENMVRAGEPSEQILEAVRDYSADTEKNLHELHERLTYYAQTASLGSVAVVILHEILTGMTVIKRFLNRLIKQNTPMDEKTKEYFDDSENWHERLVQVANSFAPLYRKNLSAEKHITNIRTESLNSIRLILGKKEAKDINIHCEIDEKYYTSMHSGELQTVIVNLLDNACYWTQKSKDLKKITITAQMENPALLKIYVNDTGIGINNSDAKKIFQPGVTAKPYGIGMGLVIVTELLHNYNCKIATIVPGELGGATFCFEVPLVKESEVNR</sequence>
<dbReference type="SUPFAM" id="SSF55874">
    <property type="entry name" value="ATPase domain of HSP90 chaperone/DNA topoisomerase II/histidine kinase"/>
    <property type="match status" value="2"/>
</dbReference>
<dbReference type="Pfam" id="PF13589">
    <property type="entry name" value="HATPase_c_3"/>
    <property type="match status" value="1"/>
</dbReference>
<dbReference type="AlphaFoldDB" id="A0A644Z6M2"/>
<dbReference type="PROSITE" id="PS50109">
    <property type="entry name" value="HIS_KIN"/>
    <property type="match status" value="1"/>
</dbReference>
<dbReference type="InterPro" id="IPR004358">
    <property type="entry name" value="Sig_transdc_His_kin-like_C"/>
</dbReference>
<gene>
    <name evidence="8" type="primary">sasA_222</name>
    <name evidence="8" type="ORF">SDC9_83133</name>
</gene>
<dbReference type="InterPro" id="IPR005467">
    <property type="entry name" value="His_kinase_dom"/>
</dbReference>
<keyword evidence="1" id="KW-0597">Phosphoprotein</keyword>
<dbReference type="Pfam" id="PF02518">
    <property type="entry name" value="HATPase_c"/>
    <property type="match status" value="1"/>
</dbReference>
<proteinExistence type="predicted"/>
<feature type="domain" description="Histidine kinase" evidence="7">
    <location>
        <begin position="494"/>
        <end position="707"/>
    </location>
</feature>
<keyword evidence="6" id="KW-0902">Two-component regulatory system</keyword>
<comment type="caution">
    <text evidence="8">The sequence shown here is derived from an EMBL/GenBank/DDBJ whole genome shotgun (WGS) entry which is preliminary data.</text>
</comment>
<evidence type="ECO:0000256" key="2">
    <source>
        <dbReference type="ARBA" id="ARBA00022679"/>
    </source>
</evidence>
<keyword evidence="3" id="KW-0547">Nucleotide-binding</keyword>